<evidence type="ECO:0000256" key="1">
    <source>
        <dbReference type="SAM" id="Phobius"/>
    </source>
</evidence>
<gene>
    <name evidence="2" type="primary">Contig19046.g20194</name>
    <name evidence="2" type="ORF">STYLEM_4976</name>
</gene>
<evidence type="ECO:0000313" key="2">
    <source>
        <dbReference type="EMBL" id="CDW75980.1"/>
    </source>
</evidence>
<keyword evidence="1" id="KW-0472">Membrane</keyword>
<dbReference type="EMBL" id="CCKQ01004828">
    <property type="protein sequence ID" value="CDW75980.1"/>
    <property type="molecule type" value="Genomic_DNA"/>
</dbReference>
<dbReference type="Proteomes" id="UP000039865">
    <property type="component" value="Unassembled WGS sequence"/>
</dbReference>
<dbReference type="InParanoid" id="A0A078A1J4"/>
<accession>A0A078A1J4</accession>
<organism evidence="2 3">
    <name type="scientific">Stylonychia lemnae</name>
    <name type="common">Ciliate</name>
    <dbReference type="NCBI Taxonomy" id="5949"/>
    <lineage>
        <taxon>Eukaryota</taxon>
        <taxon>Sar</taxon>
        <taxon>Alveolata</taxon>
        <taxon>Ciliophora</taxon>
        <taxon>Intramacronucleata</taxon>
        <taxon>Spirotrichea</taxon>
        <taxon>Stichotrichia</taxon>
        <taxon>Sporadotrichida</taxon>
        <taxon>Oxytrichidae</taxon>
        <taxon>Stylonychinae</taxon>
        <taxon>Stylonychia</taxon>
    </lineage>
</organism>
<keyword evidence="3" id="KW-1185">Reference proteome</keyword>
<feature type="transmembrane region" description="Helical" evidence="1">
    <location>
        <begin position="26"/>
        <end position="45"/>
    </location>
</feature>
<proteinExistence type="predicted"/>
<reference evidence="2 3" key="1">
    <citation type="submission" date="2014-06" db="EMBL/GenBank/DDBJ databases">
        <authorList>
            <person name="Swart Estienne"/>
        </authorList>
    </citation>
    <scope>NUCLEOTIDE SEQUENCE [LARGE SCALE GENOMIC DNA]</scope>
    <source>
        <strain evidence="2 3">130c</strain>
    </source>
</reference>
<protein>
    <recommendedName>
        <fullName evidence="4">6-bladed beta-propeller</fullName>
    </recommendedName>
</protein>
<name>A0A078A1J4_STYLE</name>
<sequence length="301" mass="34314">MSTNIDSTTYEPLIQPTRSSKIRKEAILAIATVGLIAVGFAQMFGQSDSQDFLGAKNQMSLIGVSQQINIPGEKFIDVYVDSNQIIGLTYGFLRSNSVLYKARAYNPIDRTWRDSNMEHIVSDFKVNEQEKRIFLIHDNTNKLVVFQPDGSYYNCEQIQDAALDSNGTIHAIINREETSDTYEKLRADKSGVKFYDSYLYKNIEIYQDKPVLVTEDGNLKAFQQLCVREISASYHNGGGLFALGCESQESDSSLYQLMRWNNNLNDWQNIDNVFAEKIATYSNNVVYIYKQSQIFEITINE</sequence>
<evidence type="ECO:0008006" key="4">
    <source>
        <dbReference type="Google" id="ProtNLM"/>
    </source>
</evidence>
<dbReference type="AlphaFoldDB" id="A0A078A1J4"/>
<evidence type="ECO:0000313" key="3">
    <source>
        <dbReference type="Proteomes" id="UP000039865"/>
    </source>
</evidence>
<keyword evidence="1" id="KW-0812">Transmembrane</keyword>
<keyword evidence="1" id="KW-1133">Transmembrane helix</keyword>